<reference evidence="2" key="2">
    <citation type="journal article" date="2021" name="PeerJ">
        <title>Extensive microbial diversity within the chicken gut microbiome revealed by metagenomics and culture.</title>
        <authorList>
            <person name="Gilroy R."/>
            <person name="Ravi A."/>
            <person name="Getino M."/>
            <person name="Pursley I."/>
            <person name="Horton D.L."/>
            <person name="Alikhan N.F."/>
            <person name="Baker D."/>
            <person name="Gharbi K."/>
            <person name="Hall N."/>
            <person name="Watson M."/>
            <person name="Adriaenssens E.M."/>
            <person name="Foster-Nyarko E."/>
            <person name="Jarju S."/>
            <person name="Secka A."/>
            <person name="Antonio M."/>
            <person name="Oren A."/>
            <person name="Chaudhuri R.R."/>
            <person name="La Ragione R."/>
            <person name="Hildebrand F."/>
            <person name="Pallen M.J."/>
        </authorList>
    </citation>
    <scope>NUCLEOTIDE SEQUENCE</scope>
    <source>
        <strain evidence="2">ChiBcec15-4380</strain>
    </source>
</reference>
<evidence type="ECO:0000256" key="1">
    <source>
        <dbReference type="SAM" id="Phobius"/>
    </source>
</evidence>
<keyword evidence="1" id="KW-0472">Membrane</keyword>
<sequence length="95" mass="10619">MKRAFVLLLFIAVVIILQVFFSKSARKWPGLVLPIIAFLLSLLFPLNMVVPSQGVTAAFLLQLCLVWVIGNIPTMILLAIYFACQGKQRRDKQSG</sequence>
<comment type="caution">
    <text evidence="2">The sequence shown here is derived from an EMBL/GenBank/DDBJ whole genome shotgun (WGS) entry which is preliminary data.</text>
</comment>
<proteinExistence type="predicted"/>
<name>A0A9D1IWG2_9FIRM</name>
<dbReference type="AlphaFoldDB" id="A0A9D1IWG2"/>
<gene>
    <name evidence="2" type="ORF">IAA53_03700</name>
</gene>
<feature type="transmembrane region" description="Helical" evidence="1">
    <location>
        <begin position="31"/>
        <end position="50"/>
    </location>
</feature>
<evidence type="ECO:0000313" key="3">
    <source>
        <dbReference type="Proteomes" id="UP000824239"/>
    </source>
</evidence>
<accession>A0A9D1IWG2</accession>
<evidence type="ECO:0000313" key="2">
    <source>
        <dbReference type="EMBL" id="HIR50378.1"/>
    </source>
</evidence>
<dbReference type="EMBL" id="DVHE01000028">
    <property type="protein sequence ID" value="HIR50378.1"/>
    <property type="molecule type" value="Genomic_DNA"/>
</dbReference>
<protein>
    <submittedName>
        <fullName evidence="2">Uncharacterized protein</fullName>
    </submittedName>
</protein>
<organism evidence="2 3">
    <name type="scientific">Candidatus Avoscillospira avicola</name>
    <dbReference type="NCBI Taxonomy" id="2840706"/>
    <lineage>
        <taxon>Bacteria</taxon>
        <taxon>Bacillati</taxon>
        <taxon>Bacillota</taxon>
        <taxon>Clostridia</taxon>
        <taxon>Eubacteriales</taxon>
        <taxon>Oscillospiraceae</taxon>
        <taxon>Oscillospiraceae incertae sedis</taxon>
        <taxon>Candidatus Avoscillospira</taxon>
    </lineage>
</organism>
<dbReference type="Proteomes" id="UP000824239">
    <property type="component" value="Unassembled WGS sequence"/>
</dbReference>
<reference evidence="2" key="1">
    <citation type="submission" date="2020-10" db="EMBL/GenBank/DDBJ databases">
        <authorList>
            <person name="Gilroy R."/>
        </authorList>
    </citation>
    <scope>NUCLEOTIDE SEQUENCE</scope>
    <source>
        <strain evidence="2">ChiBcec15-4380</strain>
    </source>
</reference>
<feature type="transmembrane region" description="Helical" evidence="1">
    <location>
        <begin position="57"/>
        <end position="83"/>
    </location>
</feature>
<keyword evidence="1" id="KW-1133">Transmembrane helix</keyword>
<keyword evidence="1" id="KW-0812">Transmembrane</keyword>